<gene>
    <name evidence="5" type="primary">groS_2</name>
    <name evidence="3" type="synonym">groES</name>
    <name evidence="3" type="synonym">groS</name>
    <name evidence="5" type="ORF">NCTC10571_01245</name>
</gene>
<comment type="function">
    <text evidence="3 4">Together with the chaperonin GroEL, plays an essential role in assisting protein folding. The GroEL-GroES system forms a nano-cage that allows encapsulation of the non-native substrate proteins and provides a physical environment optimized to promote and accelerate protein folding. GroES binds to the apical surface of the GroEL ring, thereby capping the opening of the GroEL channel.</text>
</comment>
<evidence type="ECO:0000256" key="4">
    <source>
        <dbReference type="RuleBase" id="RU000535"/>
    </source>
</evidence>
<evidence type="ECO:0000313" key="6">
    <source>
        <dbReference type="Proteomes" id="UP000255234"/>
    </source>
</evidence>
<sequence>MIEPIGSRVLIKPKKMETTTKAGIYLPSNKDQNQQIGKVIAVGEGHMLENGTRASLMVKKDDLVIFSKFAGTNITDNDESYLLIEERDILAKIHN</sequence>
<keyword evidence="2 3" id="KW-0143">Chaperone</keyword>
<reference evidence="5 6" key="1">
    <citation type="submission" date="2018-06" db="EMBL/GenBank/DDBJ databases">
        <authorList>
            <consortium name="Pathogen Informatics"/>
            <person name="Doyle S."/>
        </authorList>
    </citation>
    <scope>NUCLEOTIDE SEQUENCE [LARGE SCALE GENOMIC DNA]</scope>
    <source>
        <strain evidence="5 6">NCTC10571</strain>
    </source>
</reference>
<dbReference type="InterPro" id="IPR011032">
    <property type="entry name" value="GroES-like_sf"/>
</dbReference>
<dbReference type="GO" id="GO:0005524">
    <property type="term" value="F:ATP binding"/>
    <property type="evidence" value="ECO:0007669"/>
    <property type="project" value="InterPro"/>
</dbReference>
<name>A0A378NRT3_9FIRM</name>
<comment type="subunit">
    <text evidence="3">Heptamer of 7 subunits arranged in a ring. Interacts with the chaperonin GroEL.</text>
</comment>
<evidence type="ECO:0000256" key="1">
    <source>
        <dbReference type="ARBA" id="ARBA00006975"/>
    </source>
</evidence>
<dbReference type="HAMAP" id="MF_00580">
    <property type="entry name" value="CH10"/>
    <property type="match status" value="1"/>
</dbReference>
<comment type="subcellular location">
    <subcellularLocation>
        <location evidence="3">Cytoplasm</location>
    </subcellularLocation>
</comment>
<dbReference type="SUPFAM" id="SSF50129">
    <property type="entry name" value="GroES-like"/>
    <property type="match status" value="1"/>
</dbReference>
<dbReference type="Pfam" id="PF00166">
    <property type="entry name" value="Cpn10"/>
    <property type="match status" value="1"/>
</dbReference>
<dbReference type="PANTHER" id="PTHR10772:SF63">
    <property type="entry name" value="20 KDA CHAPERONIN, CHLOROPLASTIC"/>
    <property type="match status" value="1"/>
</dbReference>
<keyword evidence="3" id="KW-0963">Cytoplasm</keyword>
<evidence type="ECO:0000313" key="5">
    <source>
        <dbReference type="EMBL" id="STY71093.1"/>
    </source>
</evidence>
<dbReference type="PRINTS" id="PR00297">
    <property type="entry name" value="CHAPERONIN10"/>
</dbReference>
<dbReference type="GO" id="GO:0044183">
    <property type="term" value="F:protein folding chaperone"/>
    <property type="evidence" value="ECO:0007669"/>
    <property type="project" value="InterPro"/>
</dbReference>
<dbReference type="GO" id="GO:0005737">
    <property type="term" value="C:cytoplasm"/>
    <property type="evidence" value="ECO:0007669"/>
    <property type="project" value="UniProtKB-SubCell"/>
</dbReference>
<dbReference type="InterPro" id="IPR020818">
    <property type="entry name" value="Chaperonin_GroES"/>
</dbReference>
<dbReference type="RefSeq" id="WP_115151470.1">
    <property type="nucleotide sequence ID" value="NZ_UGPP01000001.1"/>
</dbReference>
<evidence type="ECO:0000256" key="2">
    <source>
        <dbReference type="ARBA" id="ARBA00023186"/>
    </source>
</evidence>
<dbReference type="SMART" id="SM00883">
    <property type="entry name" value="Cpn10"/>
    <property type="match status" value="1"/>
</dbReference>
<dbReference type="FunFam" id="2.30.33.40:FF:000001">
    <property type="entry name" value="10 kDa chaperonin"/>
    <property type="match status" value="1"/>
</dbReference>
<accession>A0A378NRT3</accession>
<protein>
    <recommendedName>
        <fullName evidence="3">Co-chaperonin GroES</fullName>
    </recommendedName>
    <alternativeName>
        <fullName evidence="3">10 kDa chaperonin</fullName>
    </alternativeName>
    <alternativeName>
        <fullName evidence="3">Chaperonin-10</fullName>
        <shortName evidence="3">Cpn10</shortName>
    </alternativeName>
</protein>
<proteinExistence type="inferred from homology"/>
<organism evidence="5 6">
    <name type="scientific">Megamonas hypermegale</name>
    <dbReference type="NCBI Taxonomy" id="158847"/>
    <lineage>
        <taxon>Bacteria</taxon>
        <taxon>Bacillati</taxon>
        <taxon>Bacillota</taxon>
        <taxon>Negativicutes</taxon>
        <taxon>Selenomonadales</taxon>
        <taxon>Selenomonadaceae</taxon>
        <taxon>Megamonas</taxon>
    </lineage>
</organism>
<dbReference type="PANTHER" id="PTHR10772">
    <property type="entry name" value="10 KDA HEAT SHOCK PROTEIN"/>
    <property type="match status" value="1"/>
</dbReference>
<dbReference type="GO" id="GO:0046872">
    <property type="term" value="F:metal ion binding"/>
    <property type="evidence" value="ECO:0007669"/>
    <property type="project" value="TreeGrafter"/>
</dbReference>
<dbReference type="EMBL" id="UGPP01000001">
    <property type="protein sequence ID" value="STY71093.1"/>
    <property type="molecule type" value="Genomic_DNA"/>
</dbReference>
<dbReference type="InterPro" id="IPR037124">
    <property type="entry name" value="Chaperonin_GroES_sf"/>
</dbReference>
<dbReference type="Gene3D" id="2.30.33.40">
    <property type="entry name" value="GroES chaperonin"/>
    <property type="match status" value="1"/>
</dbReference>
<dbReference type="Proteomes" id="UP000255234">
    <property type="component" value="Unassembled WGS sequence"/>
</dbReference>
<dbReference type="CDD" id="cd00320">
    <property type="entry name" value="cpn10"/>
    <property type="match status" value="1"/>
</dbReference>
<dbReference type="AlphaFoldDB" id="A0A378NRT3"/>
<evidence type="ECO:0000256" key="3">
    <source>
        <dbReference type="HAMAP-Rule" id="MF_00580"/>
    </source>
</evidence>
<dbReference type="GO" id="GO:0051087">
    <property type="term" value="F:protein-folding chaperone binding"/>
    <property type="evidence" value="ECO:0007669"/>
    <property type="project" value="TreeGrafter"/>
</dbReference>
<comment type="similarity">
    <text evidence="1 3 4">Belongs to the GroES chaperonin family.</text>
</comment>
<dbReference type="GO" id="GO:0051082">
    <property type="term" value="F:unfolded protein binding"/>
    <property type="evidence" value="ECO:0007669"/>
    <property type="project" value="TreeGrafter"/>
</dbReference>